<dbReference type="GO" id="GO:0005829">
    <property type="term" value="C:cytosol"/>
    <property type="evidence" value="ECO:0007669"/>
    <property type="project" value="TreeGrafter"/>
</dbReference>
<dbReference type="HOGENOM" id="CLU_015857_2_1_1"/>
<dbReference type="AlphaFoldDB" id="A0A0D3KYV0"/>
<feature type="region of interest" description="Disordered" evidence="1">
    <location>
        <begin position="1"/>
        <end position="50"/>
    </location>
</feature>
<dbReference type="STRING" id="2903.R1FPD2"/>
<dbReference type="EnsemblProtists" id="EOD40935">
    <property type="protein sequence ID" value="EOD40935"/>
    <property type="gene ID" value="EMIHUDRAFT_250987"/>
</dbReference>
<dbReference type="OMA" id="ENKVHEY"/>
<dbReference type="GO" id="GO:0070006">
    <property type="term" value="F:metalloaminopeptidase activity"/>
    <property type="evidence" value="ECO:0007669"/>
    <property type="project" value="TreeGrafter"/>
</dbReference>
<dbReference type="Proteomes" id="UP000013827">
    <property type="component" value="Unassembled WGS sequence"/>
</dbReference>
<protein>
    <recommendedName>
        <fullName evidence="2">Peptidase M24 domain-containing protein</fullName>
    </recommendedName>
</protein>
<dbReference type="PaxDb" id="2903-EOD40935"/>
<dbReference type="InterPro" id="IPR000994">
    <property type="entry name" value="Pept_M24"/>
</dbReference>
<dbReference type="PANTHER" id="PTHR43330">
    <property type="entry name" value="METHIONINE AMINOPEPTIDASE"/>
    <property type="match status" value="1"/>
</dbReference>
<dbReference type="Pfam" id="PF00557">
    <property type="entry name" value="Peptidase_M24"/>
    <property type="match status" value="2"/>
</dbReference>
<dbReference type="eggNOG" id="KOG2738">
    <property type="taxonomic scope" value="Eukaryota"/>
</dbReference>
<dbReference type="InterPro" id="IPR036005">
    <property type="entry name" value="Creatinase/aminopeptidase-like"/>
</dbReference>
<name>A0A0D3KYV0_EMIH1</name>
<evidence type="ECO:0000313" key="3">
    <source>
        <dbReference type="EnsemblProtists" id="EOD40935"/>
    </source>
</evidence>
<organism evidence="3 4">
    <name type="scientific">Emiliania huxleyi (strain CCMP1516)</name>
    <dbReference type="NCBI Taxonomy" id="280463"/>
    <lineage>
        <taxon>Eukaryota</taxon>
        <taxon>Haptista</taxon>
        <taxon>Haptophyta</taxon>
        <taxon>Prymnesiophyceae</taxon>
        <taxon>Isochrysidales</taxon>
        <taxon>Noelaerhabdaceae</taxon>
        <taxon>Emiliania</taxon>
    </lineage>
</organism>
<dbReference type="RefSeq" id="XP_005793364.1">
    <property type="nucleotide sequence ID" value="XM_005793307.1"/>
</dbReference>
<dbReference type="Gene3D" id="3.90.230.10">
    <property type="entry name" value="Creatinase/methionine aminopeptidase superfamily"/>
    <property type="match status" value="2"/>
</dbReference>
<feature type="domain" description="Peptidase M24" evidence="2">
    <location>
        <begin position="65"/>
        <end position="168"/>
    </location>
</feature>
<dbReference type="GeneID" id="17286203"/>
<reference evidence="3" key="2">
    <citation type="submission" date="2024-10" db="UniProtKB">
        <authorList>
            <consortium name="EnsemblProtists"/>
        </authorList>
    </citation>
    <scope>IDENTIFICATION</scope>
</reference>
<evidence type="ECO:0000313" key="4">
    <source>
        <dbReference type="Proteomes" id="UP000013827"/>
    </source>
</evidence>
<sequence>MGGGFGAAARDTFKYSGKVRPGKQSPKRSVPKSISKPDYWKDGQPKARGPMLPWQIQKKSEADIEGMRAAGRIAREVLDLAGAAVAPGVTTEAIDALVHEAAVSRGAYPSPLNYHGFPKLPSRTQLTAARGHAGDIVNIDITCYYGGYHGDCSETFLVGEVDEAGRQLVKEYKGIGPPPARAFWTAVGGASSTALPFARASVGSVFHETPNVIHARNNEPGTMQVGHTFTIEPMICEGVEKHILWRDGWTATTKDGKRSAQFEHTLLVTPDGIEALTARTENSTPFWWEK</sequence>
<dbReference type="PANTHER" id="PTHR43330:SF7">
    <property type="entry name" value="METHIONINE AMINOPEPTIDASE 1"/>
    <property type="match status" value="1"/>
</dbReference>
<dbReference type="KEGG" id="ehx:EMIHUDRAFT_250987"/>
<reference evidence="4" key="1">
    <citation type="journal article" date="2013" name="Nature">
        <title>Pan genome of the phytoplankton Emiliania underpins its global distribution.</title>
        <authorList>
            <person name="Read B.A."/>
            <person name="Kegel J."/>
            <person name="Klute M.J."/>
            <person name="Kuo A."/>
            <person name="Lefebvre S.C."/>
            <person name="Maumus F."/>
            <person name="Mayer C."/>
            <person name="Miller J."/>
            <person name="Monier A."/>
            <person name="Salamov A."/>
            <person name="Young J."/>
            <person name="Aguilar M."/>
            <person name="Claverie J.M."/>
            <person name="Frickenhaus S."/>
            <person name="Gonzalez K."/>
            <person name="Herman E.K."/>
            <person name="Lin Y.C."/>
            <person name="Napier J."/>
            <person name="Ogata H."/>
            <person name="Sarno A.F."/>
            <person name="Shmutz J."/>
            <person name="Schroeder D."/>
            <person name="de Vargas C."/>
            <person name="Verret F."/>
            <person name="von Dassow P."/>
            <person name="Valentin K."/>
            <person name="Van de Peer Y."/>
            <person name="Wheeler G."/>
            <person name="Dacks J.B."/>
            <person name="Delwiche C.F."/>
            <person name="Dyhrman S.T."/>
            <person name="Glockner G."/>
            <person name="John U."/>
            <person name="Richards T."/>
            <person name="Worden A.Z."/>
            <person name="Zhang X."/>
            <person name="Grigoriev I.V."/>
            <person name="Allen A.E."/>
            <person name="Bidle K."/>
            <person name="Borodovsky M."/>
            <person name="Bowler C."/>
            <person name="Brownlee C."/>
            <person name="Cock J.M."/>
            <person name="Elias M."/>
            <person name="Gladyshev V.N."/>
            <person name="Groth M."/>
            <person name="Guda C."/>
            <person name="Hadaegh A."/>
            <person name="Iglesias-Rodriguez M.D."/>
            <person name="Jenkins J."/>
            <person name="Jones B.M."/>
            <person name="Lawson T."/>
            <person name="Leese F."/>
            <person name="Lindquist E."/>
            <person name="Lobanov A."/>
            <person name="Lomsadze A."/>
            <person name="Malik S.B."/>
            <person name="Marsh M.E."/>
            <person name="Mackinder L."/>
            <person name="Mock T."/>
            <person name="Mueller-Roeber B."/>
            <person name="Pagarete A."/>
            <person name="Parker M."/>
            <person name="Probert I."/>
            <person name="Quesneville H."/>
            <person name="Raines C."/>
            <person name="Rensing S.A."/>
            <person name="Riano-Pachon D.M."/>
            <person name="Richier S."/>
            <person name="Rokitta S."/>
            <person name="Shiraiwa Y."/>
            <person name="Soanes D.M."/>
            <person name="van der Giezen M."/>
            <person name="Wahlund T.M."/>
            <person name="Williams B."/>
            <person name="Wilson W."/>
            <person name="Wolfe G."/>
            <person name="Wurch L.L."/>
        </authorList>
    </citation>
    <scope>NUCLEOTIDE SEQUENCE</scope>
</reference>
<feature type="domain" description="Peptidase M24" evidence="2">
    <location>
        <begin position="201"/>
        <end position="269"/>
    </location>
</feature>
<proteinExistence type="predicted"/>
<keyword evidence="4" id="KW-1185">Reference proteome</keyword>
<evidence type="ECO:0000259" key="2">
    <source>
        <dbReference type="Pfam" id="PF00557"/>
    </source>
</evidence>
<dbReference type="SUPFAM" id="SSF55920">
    <property type="entry name" value="Creatinase/aminopeptidase"/>
    <property type="match status" value="1"/>
</dbReference>
<accession>A0A0D3KYV0</accession>
<evidence type="ECO:0000256" key="1">
    <source>
        <dbReference type="SAM" id="MobiDB-lite"/>
    </source>
</evidence>